<proteinExistence type="inferred from homology"/>
<organism evidence="4 5">
    <name type="scientific">Cicer arietinum</name>
    <name type="common">Chickpea</name>
    <name type="synonym">Garbanzo</name>
    <dbReference type="NCBI Taxonomy" id="3827"/>
    <lineage>
        <taxon>Eukaryota</taxon>
        <taxon>Viridiplantae</taxon>
        <taxon>Streptophyta</taxon>
        <taxon>Embryophyta</taxon>
        <taxon>Tracheophyta</taxon>
        <taxon>Spermatophyta</taxon>
        <taxon>Magnoliopsida</taxon>
        <taxon>eudicotyledons</taxon>
        <taxon>Gunneridae</taxon>
        <taxon>Pentapetalae</taxon>
        <taxon>rosids</taxon>
        <taxon>fabids</taxon>
        <taxon>Fabales</taxon>
        <taxon>Fabaceae</taxon>
        <taxon>Papilionoideae</taxon>
        <taxon>50 kb inversion clade</taxon>
        <taxon>NPAAA clade</taxon>
        <taxon>Hologalegina</taxon>
        <taxon>IRL clade</taxon>
        <taxon>Cicereae</taxon>
        <taxon>Cicer</taxon>
    </lineage>
</organism>
<evidence type="ECO:0000259" key="3">
    <source>
        <dbReference type="Pfam" id="PF07859"/>
    </source>
</evidence>
<evidence type="ECO:0000313" key="4">
    <source>
        <dbReference type="Proteomes" id="UP000087171"/>
    </source>
</evidence>
<gene>
    <name evidence="5" type="primary">LOC101515227</name>
</gene>
<keyword evidence="4" id="KW-1185">Reference proteome</keyword>
<dbReference type="Pfam" id="PF07859">
    <property type="entry name" value="Abhydrolase_3"/>
    <property type="match status" value="1"/>
</dbReference>
<dbReference type="AlphaFoldDB" id="A0A1S2Z8K4"/>
<dbReference type="GeneID" id="101515227"/>
<dbReference type="Gene3D" id="3.40.50.1820">
    <property type="entry name" value="alpha/beta hydrolase"/>
    <property type="match status" value="1"/>
</dbReference>
<evidence type="ECO:0000256" key="1">
    <source>
        <dbReference type="ARBA" id="ARBA00010515"/>
    </source>
</evidence>
<dbReference type="OrthoDB" id="408631at2759"/>
<protein>
    <submittedName>
        <fullName evidence="5">Carboxylesterase 1-like</fullName>
    </submittedName>
</protein>
<dbReference type="eggNOG" id="KOG1515">
    <property type="taxonomic scope" value="Eukaryota"/>
</dbReference>
<feature type="compositionally biased region" description="Polar residues" evidence="2">
    <location>
        <begin position="12"/>
        <end position="23"/>
    </location>
</feature>
<dbReference type="SUPFAM" id="SSF53474">
    <property type="entry name" value="alpha/beta-Hydrolases"/>
    <property type="match status" value="1"/>
</dbReference>
<accession>A0A1S2Z8K4</accession>
<dbReference type="InterPro" id="IPR050466">
    <property type="entry name" value="Carboxylest/Gibb_receptor"/>
</dbReference>
<dbReference type="Proteomes" id="UP000087171">
    <property type="component" value="Unplaced"/>
</dbReference>
<sequence>MSKHESKKDLPLNSNPTIDSTESQPFILNNDGSVTRHMQIPNIEPTQDPNNIVISKDVPLSPINKTWLRLFLPSIALHNSKKLPLIIYYHGGGFIFFSASSTINHDFCFKLAEKINVVVASVDYRLAPESRLPAAYDDAVEALHWLKTTNEKWIRESCDVSNCYLMGSSAGGNIAYHAGLHVAAAIDGFDFDQLKIKGLILHHPFFGGSHRTESEIRLENDRALPLRGSDLMWEYALPKGVDRDHKYCNPTAVDEGDCFCFDEIKRLGWKILVTCCNGDPLIDRQVGFVEMLRSKGVKVVGYLGEGFHGMELLDPTKDEPLFEQVKDLINQC</sequence>
<dbReference type="PANTHER" id="PTHR23024:SF546">
    <property type="entry name" value="CARBOXYLESTERASE 120-RELATED"/>
    <property type="match status" value="1"/>
</dbReference>
<dbReference type="GO" id="GO:0016787">
    <property type="term" value="F:hydrolase activity"/>
    <property type="evidence" value="ECO:0007669"/>
    <property type="project" value="InterPro"/>
</dbReference>
<dbReference type="KEGG" id="cam:101515227"/>
<feature type="region of interest" description="Disordered" evidence="2">
    <location>
        <begin position="1"/>
        <end position="23"/>
    </location>
</feature>
<evidence type="ECO:0000313" key="5">
    <source>
        <dbReference type="RefSeq" id="XP_004517004.1"/>
    </source>
</evidence>
<dbReference type="PaxDb" id="3827-XP_004517004.1"/>
<comment type="similarity">
    <text evidence="1">Belongs to the 'GDXG' lipolytic enzyme family.</text>
</comment>
<feature type="compositionally biased region" description="Basic and acidic residues" evidence="2">
    <location>
        <begin position="1"/>
        <end position="10"/>
    </location>
</feature>
<dbReference type="InterPro" id="IPR029058">
    <property type="entry name" value="AB_hydrolase_fold"/>
</dbReference>
<dbReference type="RefSeq" id="XP_004517004.1">
    <property type="nucleotide sequence ID" value="XM_004516947.2"/>
</dbReference>
<reference evidence="5" key="1">
    <citation type="submission" date="2025-08" db="UniProtKB">
        <authorList>
            <consortium name="RefSeq"/>
        </authorList>
    </citation>
    <scope>IDENTIFICATION</scope>
    <source>
        <tissue evidence="5">Etiolated seedlings</tissue>
    </source>
</reference>
<dbReference type="PANTHER" id="PTHR23024">
    <property type="entry name" value="ARYLACETAMIDE DEACETYLASE"/>
    <property type="match status" value="1"/>
</dbReference>
<feature type="domain" description="Alpha/beta hydrolase fold-3" evidence="3">
    <location>
        <begin position="86"/>
        <end position="300"/>
    </location>
</feature>
<evidence type="ECO:0000256" key="2">
    <source>
        <dbReference type="SAM" id="MobiDB-lite"/>
    </source>
</evidence>
<dbReference type="InterPro" id="IPR013094">
    <property type="entry name" value="AB_hydrolase_3"/>
</dbReference>
<name>A0A1S2Z8K4_CICAR</name>